<comment type="caution">
    <text evidence="4">The sequence shown here is derived from an EMBL/GenBank/DDBJ whole genome shotgun (WGS) entry which is preliminary data.</text>
</comment>
<keyword evidence="2 4" id="KW-0808">Transferase</keyword>
<dbReference type="Proteomes" id="UP001418222">
    <property type="component" value="Unassembled WGS sequence"/>
</dbReference>
<dbReference type="InterPro" id="IPR050317">
    <property type="entry name" value="Plant_Fungal_Acyltransferase"/>
</dbReference>
<name>A0AAP0FYK1_9ASPA</name>
<keyword evidence="5" id="KW-1185">Reference proteome</keyword>
<evidence type="ECO:0000313" key="5">
    <source>
        <dbReference type="Proteomes" id="UP001418222"/>
    </source>
</evidence>
<organism evidence="4 5">
    <name type="scientific">Platanthera zijinensis</name>
    <dbReference type="NCBI Taxonomy" id="2320716"/>
    <lineage>
        <taxon>Eukaryota</taxon>
        <taxon>Viridiplantae</taxon>
        <taxon>Streptophyta</taxon>
        <taxon>Embryophyta</taxon>
        <taxon>Tracheophyta</taxon>
        <taxon>Spermatophyta</taxon>
        <taxon>Magnoliopsida</taxon>
        <taxon>Liliopsida</taxon>
        <taxon>Asparagales</taxon>
        <taxon>Orchidaceae</taxon>
        <taxon>Orchidoideae</taxon>
        <taxon>Orchideae</taxon>
        <taxon>Orchidinae</taxon>
        <taxon>Platanthera</taxon>
    </lineage>
</organism>
<keyword evidence="3" id="KW-0012">Acyltransferase</keyword>
<dbReference type="PANTHER" id="PTHR31642:SF318">
    <property type="entry name" value="OMEGA-HYDROXYPALMITATE O-FERULOYL TRANSFERASE"/>
    <property type="match status" value="1"/>
</dbReference>
<evidence type="ECO:0000256" key="1">
    <source>
        <dbReference type="ARBA" id="ARBA00009861"/>
    </source>
</evidence>
<dbReference type="GO" id="GO:0016747">
    <property type="term" value="F:acyltransferase activity, transferring groups other than amino-acyl groups"/>
    <property type="evidence" value="ECO:0007669"/>
    <property type="project" value="TreeGrafter"/>
</dbReference>
<dbReference type="PANTHER" id="PTHR31642">
    <property type="entry name" value="TRICHOTHECENE 3-O-ACETYLTRANSFERASE"/>
    <property type="match status" value="1"/>
</dbReference>
<sequence>MEGENSNAKPNLLIGGRVSRSPPVIVHPAGEFQADGSATYFLSNLDQNLRMTMKIICCYPAADRRSTDKVGEILRTSLEKVLVDFYPLDGRFSLDGEEKLIVRMNGGGVPFMEATADFELGEVYRCLESEESGGLVYCPPADSLFEVPLLTIQVTRFKCGGIVVGVAMNHALADGISAVDFLHAWAKTARGLTISLPPVLNRSLLAARCPPIVEFSHPEFTDLTGALNITAASAFSSLPILQRRFYFDLAKLSRLKVLAADSGAPPSTFAALAGLVWRARTKALKALPTDPVKILLAVDCRKRLEPPLPSGFFGNGIKVVGCVSTAGELVNGPLAQAVQMVQSAVGSTTDRFIRSGIDHFEVTRPRVSLAGTVVVSDWTRLGFGATDFGWGWASRTGPAGLPFPEVALFLPPGKGGSGTVVVLGLPAPAIIAFEEMMDF</sequence>
<dbReference type="Pfam" id="PF02458">
    <property type="entry name" value="Transferase"/>
    <property type="match status" value="1"/>
</dbReference>
<comment type="similarity">
    <text evidence="1">Belongs to the plant acyltransferase family.</text>
</comment>
<dbReference type="InterPro" id="IPR023213">
    <property type="entry name" value="CAT-like_dom_sf"/>
</dbReference>
<dbReference type="EMBL" id="JBBWWQ010000017">
    <property type="protein sequence ID" value="KAK8924144.1"/>
    <property type="molecule type" value="Genomic_DNA"/>
</dbReference>
<evidence type="ECO:0000256" key="2">
    <source>
        <dbReference type="ARBA" id="ARBA00022679"/>
    </source>
</evidence>
<dbReference type="AlphaFoldDB" id="A0AAP0FYK1"/>
<gene>
    <name evidence="4" type="primary">HHT1</name>
    <name evidence="4" type="ORF">KSP39_PZI019855</name>
</gene>
<accession>A0AAP0FYK1</accession>
<dbReference type="Gene3D" id="3.30.559.10">
    <property type="entry name" value="Chloramphenicol acetyltransferase-like domain"/>
    <property type="match status" value="2"/>
</dbReference>
<protein>
    <submittedName>
        <fullName evidence="4">Omega-hydroxypalmitate O-feruloyl transferase</fullName>
    </submittedName>
</protein>
<reference evidence="4 5" key="1">
    <citation type="journal article" date="2022" name="Nat. Plants">
        <title>Genomes of leafy and leafless Platanthera orchids illuminate the evolution of mycoheterotrophy.</title>
        <authorList>
            <person name="Li M.H."/>
            <person name="Liu K.W."/>
            <person name="Li Z."/>
            <person name="Lu H.C."/>
            <person name="Ye Q.L."/>
            <person name="Zhang D."/>
            <person name="Wang J.Y."/>
            <person name="Li Y.F."/>
            <person name="Zhong Z.M."/>
            <person name="Liu X."/>
            <person name="Yu X."/>
            <person name="Liu D.K."/>
            <person name="Tu X.D."/>
            <person name="Liu B."/>
            <person name="Hao Y."/>
            <person name="Liao X.Y."/>
            <person name="Jiang Y.T."/>
            <person name="Sun W.H."/>
            <person name="Chen J."/>
            <person name="Chen Y.Q."/>
            <person name="Ai Y."/>
            <person name="Zhai J.W."/>
            <person name="Wu S.S."/>
            <person name="Zhou Z."/>
            <person name="Hsiao Y.Y."/>
            <person name="Wu W.L."/>
            <person name="Chen Y.Y."/>
            <person name="Lin Y.F."/>
            <person name="Hsu J.L."/>
            <person name="Li C.Y."/>
            <person name="Wang Z.W."/>
            <person name="Zhao X."/>
            <person name="Zhong W.Y."/>
            <person name="Ma X.K."/>
            <person name="Ma L."/>
            <person name="Huang J."/>
            <person name="Chen G.Z."/>
            <person name="Huang M.Z."/>
            <person name="Huang L."/>
            <person name="Peng D.H."/>
            <person name="Luo Y.B."/>
            <person name="Zou S.Q."/>
            <person name="Chen S.P."/>
            <person name="Lan S."/>
            <person name="Tsai W.C."/>
            <person name="Van de Peer Y."/>
            <person name="Liu Z.J."/>
        </authorList>
    </citation>
    <scope>NUCLEOTIDE SEQUENCE [LARGE SCALE GENOMIC DNA]</scope>
    <source>
        <strain evidence="4">Lor287</strain>
    </source>
</reference>
<proteinExistence type="inferred from homology"/>
<evidence type="ECO:0000256" key="3">
    <source>
        <dbReference type="ARBA" id="ARBA00023315"/>
    </source>
</evidence>
<evidence type="ECO:0000313" key="4">
    <source>
        <dbReference type="EMBL" id="KAK8924144.1"/>
    </source>
</evidence>